<comment type="caution">
    <text evidence="2">The sequence shown here is derived from an EMBL/GenBank/DDBJ whole genome shotgun (WGS) entry which is preliminary data.</text>
</comment>
<evidence type="ECO:0000256" key="1">
    <source>
        <dbReference type="SAM" id="MobiDB-lite"/>
    </source>
</evidence>
<protein>
    <submittedName>
        <fullName evidence="2">Uncharacterized protein</fullName>
    </submittedName>
</protein>
<evidence type="ECO:0000313" key="2">
    <source>
        <dbReference type="EMBL" id="KAJ1081096.1"/>
    </source>
</evidence>
<keyword evidence="3" id="KW-1185">Reference proteome</keyword>
<name>A0AAV7KP22_PLEWA</name>
<sequence>MCCGYFTCALRAEVPRPHQHPVVDDASISPGGSGSFRLASTPSEGEAREQWRLLQGQRPGLLPKAHAHAQTHLAAFARIDHFTRQGERAGASLTGLEEATFRSTALLAARMDGTARPDRPSSRTCYSANMDGRPPAHV</sequence>
<evidence type="ECO:0000313" key="3">
    <source>
        <dbReference type="Proteomes" id="UP001066276"/>
    </source>
</evidence>
<gene>
    <name evidence="2" type="ORF">NDU88_001280</name>
</gene>
<accession>A0AAV7KP22</accession>
<dbReference type="EMBL" id="JANPWB010000016">
    <property type="protein sequence ID" value="KAJ1081096.1"/>
    <property type="molecule type" value="Genomic_DNA"/>
</dbReference>
<reference evidence="2" key="1">
    <citation type="journal article" date="2022" name="bioRxiv">
        <title>Sequencing and chromosome-scale assembly of the giantPleurodeles waltlgenome.</title>
        <authorList>
            <person name="Brown T."/>
            <person name="Elewa A."/>
            <person name="Iarovenko S."/>
            <person name="Subramanian E."/>
            <person name="Araus A.J."/>
            <person name="Petzold A."/>
            <person name="Susuki M."/>
            <person name="Suzuki K.-i.T."/>
            <person name="Hayashi T."/>
            <person name="Toyoda A."/>
            <person name="Oliveira C."/>
            <person name="Osipova E."/>
            <person name="Leigh N.D."/>
            <person name="Simon A."/>
            <person name="Yun M.H."/>
        </authorList>
    </citation>
    <scope>NUCLEOTIDE SEQUENCE</scope>
    <source>
        <strain evidence="2">20211129_DDA</strain>
        <tissue evidence="2">Liver</tissue>
    </source>
</reference>
<dbReference type="AlphaFoldDB" id="A0AAV7KP22"/>
<proteinExistence type="predicted"/>
<dbReference type="Proteomes" id="UP001066276">
    <property type="component" value="Chromosome 12"/>
</dbReference>
<feature type="region of interest" description="Disordered" evidence="1">
    <location>
        <begin position="111"/>
        <end position="138"/>
    </location>
</feature>
<feature type="region of interest" description="Disordered" evidence="1">
    <location>
        <begin position="25"/>
        <end position="47"/>
    </location>
</feature>
<organism evidence="2 3">
    <name type="scientific">Pleurodeles waltl</name>
    <name type="common">Iberian ribbed newt</name>
    <dbReference type="NCBI Taxonomy" id="8319"/>
    <lineage>
        <taxon>Eukaryota</taxon>
        <taxon>Metazoa</taxon>
        <taxon>Chordata</taxon>
        <taxon>Craniata</taxon>
        <taxon>Vertebrata</taxon>
        <taxon>Euteleostomi</taxon>
        <taxon>Amphibia</taxon>
        <taxon>Batrachia</taxon>
        <taxon>Caudata</taxon>
        <taxon>Salamandroidea</taxon>
        <taxon>Salamandridae</taxon>
        <taxon>Pleurodelinae</taxon>
        <taxon>Pleurodeles</taxon>
    </lineage>
</organism>